<proteinExistence type="predicted"/>
<gene>
    <name evidence="2" type="primary">parE1</name>
    <name evidence="2" type="ORF">ASD8599_03986</name>
</gene>
<keyword evidence="3" id="KW-1185">Reference proteome</keyword>
<name>A0A2R8BPQ4_9RHOB</name>
<sequence length="103" mass="11778">MKKPESVPKLTLTPMAREDLKGIGRYTQTTWGIAQRNTYLNAIATTFANIADGILYERPRNDIKPGVLSCPCNKHIIFFRRDADGHVQVLRILHSRMEFAQHL</sequence>
<organism evidence="2 3">
    <name type="scientific">Ascidiaceihabitans donghaensis</name>
    <dbReference type="NCBI Taxonomy" id="1510460"/>
    <lineage>
        <taxon>Bacteria</taxon>
        <taxon>Pseudomonadati</taxon>
        <taxon>Pseudomonadota</taxon>
        <taxon>Alphaproteobacteria</taxon>
        <taxon>Rhodobacterales</taxon>
        <taxon>Paracoccaceae</taxon>
        <taxon>Ascidiaceihabitans</taxon>
    </lineage>
</organism>
<dbReference type="InterPro" id="IPR007712">
    <property type="entry name" value="RelE/ParE_toxin"/>
</dbReference>
<evidence type="ECO:0000256" key="1">
    <source>
        <dbReference type="ARBA" id="ARBA00022649"/>
    </source>
</evidence>
<reference evidence="2 3" key="1">
    <citation type="submission" date="2018-03" db="EMBL/GenBank/DDBJ databases">
        <authorList>
            <person name="Keele B.F."/>
        </authorList>
    </citation>
    <scope>NUCLEOTIDE SEQUENCE [LARGE SCALE GENOMIC DNA]</scope>
    <source>
        <strain evidence="2 3">CECT 8599</strain>
    </source>
</reference>
<evidence type="ECO:0000313" key="2">
    <source>
        <dbReference type="EMBL" id="SPH27520.1"/>
    </source>
</evidence>
<dbReference type="Pfam" id="PF05016">
    <property type="entry name" value="ParE_toxin"/>
    <property type="match status" value="1"/>
</dbReference>
<accession>A0A2R8BPQ4</accession>
<protein>
    <submittedName>
        <fullName evidence="2">Toxin ParE1</fullName>
    </submittedName>
</protein>
<dbReference type="Proteomes" id="UP000244880">
    <property type="component" value="Unassembled WGS sequence"/>
</dbReference>
<dbReference type="AlphaFoldDB" id="A0A2R8BPQ4"/>
<evidence type="ECO:0000313" key="3">
    <source>
        <dbReference type="Proteomes" id="UP000244880"/>
    </source>
</evidence>
<dbReference type="InterPro" id="IPR035093">
    <property type="entry name" value="RelE/ParE_toxin_dom_sf"/>
</dbReference>
<dbReference type="EMBL" id="OMOR01000003">
    <property type="protein sequence ID" value="SPH27520.1"/>
    <property type="molecule type" value="Genomic_DNA"/>
</dbReference>
<keyword evidence="1" id="KW-1277">Toxin-antitoxin system</keyword>
<dbReference type="Gene3D" id="3.30.2310.20">
    <property type="entry name" value="RelE-like"/>
    <property type="match status" value="1"/>
</dbReference>
<dbReference type="RefSeq" id="WP_181364572.1">
    <property type="nucleotide sequence ID" value="NZ_OMOR01000003.1"/>
</dbReference>